<dbReference type="GO" id="GO:0003677">
    <property type="term" value="F:DNA binding"/>
    <property type="evidence" value="ECO:0007669"/>
    <property type="project" value="UniProtKB-KW"/>
</dbReference>
<dbReference type="EnsemblMetazoa" id="CLYHEMT023389.5">
    <property type="protein sequence ID" value="CLYHEMP023389.5"/>
    <property type="gene ID" value="CLYHEMG023389"/>
</dbReference>
<dbReference type="OrthoDB" id="5949962at2759"/>
<feature type="region of interest" description="Disordered" evidence="3">
    <location>
        <begin position="1"/>
        <end position="23"/>
    </location>
</feature>
<keyword evidence="1" id="KW-0238">DNA-binding</keyword>
<dbReference type="InterPro" id="IPR036397">
    <property type="entry name" value="RNaseH_sf"/>
</dbReference>
<dbReference type="InterPro" id="IPR052055">
    <property type="entry name" value="Hepadnavirus_pol/RT"/>
</dbReference>
<dbReference type="SUPFAM" id="SSF56349">
    <property type="entry name" value="DNA breaking-rejoining enzymes"/>
    <property type="match status" value="1"/>
</dbReference>
<evidence type="ECO:0000259" key="5">
    <source>
        <dbReference type="PROSITE" id="PS51898"/>
    </source>
</evidence>
<sequence length="1108" mass="126187">MSKKPSEKSKSTDGGTTSGNETLTVTYEQLRTLVNDVVEKDFGPQIMKSTKDTVKAASVQSAENHSTNLAKLKKKLERKRANDNIVLKKTGHQDQFAHNTAVLETIEDTLEFMEETDVDGMKEALNKDRFWEFEQSAESISVAGKIQKFSEFWEKDLKASNFALNIVHEGYKIPFESEPPKFFAKNNASSLKNRTFVTDSITQLLKDDCIKKVDEPPHCVNPLTVAEGNSKLRLVLDLRHVNRYIKPKKFKYENLKQVSELTNKNDFLITFDLKSGYHHVPINPDFQTFLGFAWDIDGKRQYFVFKVLPFGLNIACLVFTKLMRQLVKRWRSMGIKCAMYLDDGIIGNNSYNSLITMRDLVLNDLQSAGLTVNFTKSSLVPGRTKTWLGFEINTVDMNFEVPASKIQKLLKLISQALENEFLSAREVSRIAGNLISMAIAIGPLVYLLTKQMYKFIASSFSWDKRRLINFDVIQELQFWQTNLKNVKAFRIKTKPEITKIIFSDASGTGYGGYVVEKLGNIIAKGNFCKQEIQTSSTFRELLAVKYILMSFPKLLENEIIEWFTDNDNICKIISRGSTRQHLQNLAIEIFNLCLSHNVEIYPTWIPRDMNKTADLISKSMDTDNWSIDNETFNHIIKNYGQITIDRFSDNQNAKSTVFNSREYCPGTSAVNAFSCNWGNNEFNWLCPPISLVGKTIQHLKNCRDLLHHDQRYTWCVLCANASVQTRLSRQCLCTNVFEEFVLHLEAHRLTDGKVQRYEINYFFYFIFRQIMPPPSLKEKLATIRNESLKQKAEGLPVLLESAYAKSTLRKYKPAWEKWVSWAGPFDEVNCCPADPFYVAVYLNDLTNSLATEGTLTAAILGIRWGHLTSGFESPTDHSLVKLALEGGKRIIAEKNSIGGKRRRKEPLSSDIIKSLAETYATSSNLLDIRFTLMVILGFAGFFRISEMLRIQTKDLTFDQTGATIFLPISKTDQQRQGNLVFISRTKSKSCPIHWLRKYLSLSGLRYKSEAYLFCRLYKTKSGHNAHGHLPISYSTALSSFKTNLSKITDSAKYGLHSLRSGGATEAANNGVSDRLISKHGRWSSNTSRNIYIKDKTEIRFKISQSLGI</sequence>
<evidence type="ECO:0000259" key="4">
    <source>
        <dbReference type="PROSITE" id="PS50878"/>
    </source>
</evidence>
<dbReference type="Gene3D" id="3.30.70.270">
    <property type="match status" value="1"/>
</dbReference>
<dbReference type="PANTHER" id="PTHR33050">
    <property type="entry name" value="REVERSE TRANSCRIPTASE DOMAIN-CONTAINING PROTEIN"/>
    <property type="match status" value="1"/>
</dbReference>
<dbReference type="Pfam" id="PF00078">
    <property type="entry name" value="RVT_1"/>
    <property type="match status" value="1"/>
</dbReference>
<dbReference type="InterPro" id="IPR002104">
    <property type="entry name" value="Integrase_catalytic"/>
</dbReference>
<dbReference type="GO" id="GO:0015074">
    <property type="term" value="P:DNA integration"/>
    <property type="evidence" value="ECO:0007669"/>
    <property type="project" value="InterPro"/>
</dbReference>
<feature type="compositionally biased region" description="Basic and acidic residues" evidence="3">
    <location>
        <begin position="1"/>
        <end position="11"/>
    </location>
</feature>
<dbReference type="SUPFAM" id="SSF47823">
    <property type="entry name" value="lambda integrase-like, N-terminal domain"/>
    <property type="match status" value="1"/>
</dbReference>
<dbReference type="CDD" id="cd03714">
    <property type="entry name" value="RT_DIRS1"/>
    <property type="match status" value="1"/>
</dbReference>
<dbReference type="Proteomes" id="UP000594262">
    <property type="component" value="Unplaced"/>
</dbReference>
<evidence type="ECO:0000313" key="7">
    <source>
        <dbReference type="Proteomes" id="UP000594262"/>
    </source>
</evidence>
<dbReference type="Gene3D" id="3.30.420.10">
    <property type="entry name" value="Ribonuclease H-like superfamily/Ribonuclease H"/>
    <property type="match status" value="1"/>
</dbReference>
<reference evidence="6" key="1">
    <citation type="submission" date="2021-01" db="UniProtKB">
        <authorList>
            <consortium name="EnsemblMetazoa"/>
        </authorList>
    </citation>
    <scope>IDENTIFICATION</scope>
</reference>
<dbReference type="InterPro" id="IPR011010">
    <property type="entry name" value="DNA_brk_join_enz"/>
</dbReference>
<dbReference type="InterPro" id="IPR010998">
    <property type="entry name" value="Integrase_recombinase_N"/>
</dbReference>
<dbReference type="GO" id="GO:0006310">
    <property type="term" value="P:DNA recombination"/>
    <property type="evidence" value="ECO:0007669"/>
    <property type="project" value="UniProtKB-KW"/>
</dbReference>
<dbReference type="InterPro" id="IPR043128">
    <property type="entry name" value="Rev_trsase/Diguanyl_cyclase"/>
</dbReference>
<evidence type="ECO:0000256" key="3">
    <source>
        <dbReference type="SAM" id="MobiDB-lite"/>
    </source>
</evidence>
<organism evidence="6 7">
    <name type="scientific">Clytia hemisphaerica</name>
    <dbReference type="NCBI Taxonomy" id="252671"/>
    <lineage>
        <taxon>Eukaryota</taxon>
        <taxon>Metazoa</taxon>
        <taxon>Cnidaria</taxon>
        <taxon>Hydrozoa</taxon>
        <taxon>Hydroidolina</taxon>
        <taxon>Leptothecata</taxon>
        <taxon>Obeliida</taxon>
        <taxon>Clytiidae</taxon>
        <taxon>Clytia</taxon>
    </lineage>
</organism>
<evidence type="ECO:0000256" key="2">
    <source>
        <dbReference type="ARBA" id="ARBA00023172"/>
    </source>
</evidence>
<evidence type="ECO:0000313" key="6">
    <source>
        <dbReference type="EnsemblMetazoa" id="CLYHEMP023389.5"/>
    </source>
</evidence>
<evidence type="ECO:0000256" key="1">
    <source>
        <dbReference type="ARBA" id="ARBA00023125"/>
    </source>
</evidence>
<dbReference type="InterPro" id="IPR043502">
    <property type="entry name" value="DNA/RNA_pol_sf"/>
</dbReference>
<dbReference type="CDD" id="cd09275">
    <property type="entry name" value="RNase_HI_RT_DIRS1"/>
    <property type="match status" value="1"/>
</dbReference>
<name>A0A7M5XH02_9CNID</name>
<evidence type="ECO:0008006" key="8">
    <source>
        <dbReference type="Google" id="ProtNLM"/>
    </source>
</evidence>
<feature type="domain" description="Reverse transcriptase" evidence="4">
    <location>
        <begin position="185"/>
        <end position="392"/>
    </location>
</feature>
<accession>A0A7M5XH02</accession>
<feature type="domain" description="Tyr recombinase" evidence="5">
    <location>
        <begin position="902"/>
        <end position="1105"/>
    </location>
</feature>
<keyword evidence="7" id="KW-1185">Reference proteome</keyword>
<dbReference type="SUPFAM" id="SSF56672">
    <property type="entry name" value="DNA/RNA polymerases"/>
    <property type="match status" value="1"/>
</dbReference>
<dbReference type="AlphaFoldDB" id="A0A7M5XH02"/>
<proteinExistence type="predicted"/>
<dbReference type="PANTHER" id="PTHR33050:SF7">
    <property type="entry name" value="RIBONUCLEASE H"/>
    <property type="match status" value="1"/>
</dbReference>
<dbReference type="Gene3D" id="1.10.150.130">
    <property type="match status" value="1"/>
</dbReference>
<protein>
    <recommendedName>
        <fullName evidence="8">Reverse transcriptase domain-containing protein</fullName>
    </recommendedName>
</protein>
<dbReference type="Pfam" id="PF00589">
    <property type="entry name" value="Phage_integrase"/>
    <property type="match status" value="1"/>
</dbReference>
<dbReference type="PROSITE" id="PS51898">
    <property type="entry name" value="TYR_RECOMBINASE"/>
    <property type="match status" value="1"/>
</dbReference>
<dbReference type="InterPro" id="IPR013762">
    <property type="entry name" value="Integrase-like_cat_sf"/>
</dbReference>
<dbReference type="Gene3D" id="1.10.443.10">
    <property type="entry name" value="Intergrase catalytic core"/>
    <property type="match status" value="1"/>
</dbReference>
<feature type="compositionally biased region" description="Polar residues" evidence="3">
    <location>
        <begin position="12"/>
        <end position="23"/>
    </location>
</feature>
<dbReference type="Gene3D" id="3.10.10.10">
    <property type="entry name" value="HIV Type 1 Reverse Transcriptase, subunit A, domain 1"/>
    <property type="match status" value="1"/>
</dbReference>
<keyword evidence="2" id="KW-0233">DNA recombination</keyword>
<dbReference type="InterPro" id="IPR000477">
    <property type="entry name" value="RT_dom"/>
</dbReference>
<dbReference type="PROSITE" id="PS50878">
    <property type="entry name" value="RT_POL"/>
    <property type="match status" value="1"/>
</dbReference>